<feature type="region of interest" description="Disordered" evidence="1">
    <location>
        <begin position="1"/>
        <end position="130"/>
    </location>
</feature>
<dbReference type="EMBL" id="CANTFK010000838">
    <property type="protein sequence ID" value="CAI5730212.1"/>
    <property type="molecule type" value="Genomic_DNA"/>
</dbReference>
<evidence type="ECO:0000256" key="1">
    <source>
        <dbReference type="SAM" id="MobiDB-lite"/>
    </source>
</evidence>
<dbReference type="AlphaFoldDB" id="A0AAV0U0S9"/>
<gene>
    <name evidence="2" type="ORF">PFR002_LOCUS6213</name>
</gene>
<sequence>MHHLKTEENHDGRPLAMSADSCNRESMAERAQDHADAATEAAERTRREQRVLVEHLRKLETTAFGGPQQFESARVRAGLGPSRRQRRRQGMPDFKRTQKSGEDSKGDPPVGKSEAPDIERRVQTHRCRYI</sequence>
<comment type="caution">
    <text evidence="2">The sequence shown here is derived from an EMBL/GenBank/DDBJ whole genome shotgun (WGS) entry which is preliminary data.</text>
</comment>
<protein>
    <submittedName>
        <fullName evidence="2">Uncharacterized protein</fullName>
    </submittedName>
</protein>
<feature type="compositionally biased region" description="Basic and acidic residues" evidence="1">
    <location>
        <begin position="1"/>
        <end position="13"/>
    </location>
</feature>
<organism evidence="2 3">
    <name type="scientific">Peronospora farinosa</name>
    <dbReference type="NCBI Taxonomy" id="134698"/>
    <lineage>
        <taxon>Eukaryota</taxon>
        <taxon>Sar</taxon>
        <taxon>Stramenopiles</taxon>
        <taxon>Oomycota</taxon>
        <taxon>Peronosporomycetes</taxon>
        <taxon>Peronosporales</taxon>
        <taxon>Peronosporaceae</taxon>
        <taxon>Peronospora</taxon>
    </lineage>
</organism>
<evidence type="ECO:0000313" key="3">
    <source>
        <dbReference type="Proteomes" id="UP001159659"/>
    </source>
</evidence>
<feature type="compositionally biased region" description="Basic and acidic residues" evidence="1">
    <location>
        <begin position="22"/>
        <end position="60"/>
    </location>
</feature>
<feature type="compositionally biased region" description="Basic and acidic residues" evidence="1">
    <location>
        <begin position="93"/>
        <end position="106"/>
    </location>
</feature>
<reference evidence="2" key="1">
    <citation type="submission" date="2022-12" db="EMBL/GenBank/DDBJ databases">
        <authorList>
            <person name="Webb A."/>
        </authorList>
    </citation>
    <scope>NUCLEOTIDE SEQUENCE</scope>
    <source>
        <strain evidence="2">Pf2</strain>
    </source>
</reference>
<proteinExistence type="predicted"/>
<dbReference type="Proteomes" id="UP001159659">
    <property type="component" value="Unassembled WGS sequence"/>
</dbReference>
<evidence type="ECO:0000313" key="2">
    <source>
        <dbReference type="EMBL" id="CAI5730212.1"/>
    </source>
</evidence>
<name>A0AAV0U0S9_9STRA</name>
<accession>A0AAV0U0S9</accession>